<evidence type="ECO:0000256" key="4">
    <source>
        <dbReference type="ARBA" id="ARBA00022824"/>
    </source>
</evidence>
<dbReference type="EMBL" id="RYZI01000487">
    <property type="protein sequence ID" value="RWA05031.1"/>
    <property type="molecule type" value="Genomic_DNA"/>
</dbReference>
<feature type="region of interest" description="Disordered" evidence="8">
    <location>
        <begin position="30"/>
        <end position="87"/>
    </location>
</feature>
<dbReference type="PROSITE" id="PS00028">
    <property type="entry name" value="ZINC_FINGER_C2H2_1"/>
    <property type="match status" value="2"/>
</dbReference>
<dbReference type="SMART" id="SM00213">
    <property type="entry name" value="UBQ"/>
    <property type="match status" value="1"/>
</dbReference>
<keyword evidence="7" id="KW-0862">Zinc</keyword>
<evidence type="ECO:0008006" key="13">
    <source>
        <dbReference type="Google" id="ProtNLM"/>
    </source>
</evidence>
<dbReference type="PANTHER" id="PTHR48182">
    <property type="entry name" value="PROTEIN SERAC1"/>
    <property type="match status" value="1"/>
</dbReference>
<keyword evidence="6" id="KW-0472">Membrane</keyword>
<dbReference type="GO" id="GO:0005783">
    <property type="term" value="C:endoplasmic reticulum"/>
    <property type="evidence" value="ECO:0007669"/>
    <property type="project" value="UniProtKB-SubCell"/>
</dbReference>
<dbReference type="InterPro" id="IPR052374">
    <property type="entry name" value="SERAC1"/>
</dbReference>
<proteinExistence type="predicted"/>
<dbReference type="CDD" id="cd17039">
    <property type="entry name" value="Ubl_ubiquitin_like"/>
    <property type="match status" value="1"/>
</dbReference>
<evidence type="ECO:0000256" key="7">
    <source>
        <dbReference type="PROSITE-ProRule" id="PRU00042"/>
    </source>
</evidence>
<evidence type="ECO:0000256" key="3">
    <source>
        <dbReference type="ARBA" id="ARBA00004370"/>
    </source>
</evidence>
<gene>
    <name evidence="11" type="ORF">EKO27_g10079</name>
</gene>
<dbReference type="PANTHER" id="PTHR48182:SF2">
    <property type="entry name" value="PROTEIN SERAC1"/>
    <property type="match status" value="1"/>
</dbReference>
<evidence type="ECO:0000313" key="11">
    <source>
        <dbReference type="EMBL" id="RWA05031.1"/>
    </source>
</evidence>
<feature type="compositionally biased region" description="Low complexity" evidence="8">
    <location>
        <begin position="818"/>
        <end position="829"/>
    </location>
</feature>
<dbReference type="PROSITE" id="PS50053">
    <property type="entry name" value="UBIQUITIN_2"/>
    <property type="match status" value="1"/>
</dbReference>
<keyword evidence="5" id="KW-0496">Mitochondrion</keyword>
<dbReference type="GO" id="GO:0005739">
    <property type="term" value="C:mitochondrion"/>
    <property type="evidence" value="ECO:0007669"/>
    <property type="project" value="UniProtKB-SubCell"/>
</dbReference>
<evidence type="ECO:0000259" key="9">
    <source>
        <dbReference type="PROSITE" id="PS50053"/>
    </source>
</evidence>
<dbReference type="PROSITE" id="PS50157">
    <property type="entry name" value="ZINC_FINGER_C2H2_2"/>
    <property type="match status" value="1"/>
</dbReference>
<evidence type="ECO:0000256" key="1">
    <source>
        <dbReference type="ARBA" id="ARBA00004173"/>
    </source>
</evidence>
<dbReference type="InterPro" id="IPR000626">
    <property type="entry name" value="Ubiquitin-like_dom"/>
</dbReference>
<accession>A0A439CSH7</accession>
<keyword evidence="12" id="KW-1185">Reference proteome</keyword>
<dbReference type="Proteomes" id="UP000286045">
    <property type="component" value="Unassembled WGS sequence"/>
</dbReference>
<reference evidence="11 12" key="1">
    <citation type="submission" date="2018-12" db="EMBL/GenBank/DDBJ databases">
        <title>Draft genome sequence of Xylaria grammica IHI A82.</title>
        <authorList>
            <person name="Buettner E."/>
            <person name="Kellner H."/>
        </authorList>
    </citation>
    <scope>NUCLEOTIDE SEQUENCE [LARGE SCALE GENOMIC DNA]</scope>
    <source>
        <strain evidence="11 12">IHI A82</strain>
    </source>
</reference>
<dbReference type="Gene3D" id="1.25.40.10">
    <property type="entry name" value="Tetratricopeptide repeat domain"/>
    <property type="match status" value="2"/>
</dbReference>
<evidence type="ECO:0000313" key="12">
    <source>
        <dbReference type="Proteomes" id="UP000286045"/>
    </source>
</evidence>
<feature type="region of interest" description="Disordered" evidence="8">
    <location>
        <begin position="2016"/>
        <end position="2090"/>
    </location>
</feature>
<dbReference type="GO" id="GO:0016020">
    <property type="term" value="C:membrane"/>
    <property type="evidence" value="ECO:0007669"/>
    <property type="project" value="UniProtKB-SubCell"/>
</dbReference>
<evidence type="ECO:0000256" key="5">
    <source>
        <dbReference type="ARBA" id="ARBA00023128"/>
    </source>
</evidence>
<protein>
    <recommendedName>
        <fullName evidence="13">Ubiquitin-like domain-containing protein</fullName>
    </recommendedName>
</protein>
<dbReference type="SUPFAM" id="SSF48452">
    <property type="entry name" value="TPR-like"/>
    <property type="match status" value="2"/>
</dbReference>
<feature type="region of interest" description="Disordered" evidence="8">
    <location>
        <begin position="817"/>
        <end position="841"/>
    </location>
</feature>
<feature type="domain" description="Ubiquitin-like" evidence="9">
    <location>
        <begin position="1803"/>
        <end position="1873"/>
    </location>
</feature>
<dbReference type="InterPro" id="IPR013087">
    <property type="entry name" value="Znf_C2H2_type"/>
</dbReference>
<dbReference type="SMART" id="SM00355">
    <property type="entry name" value="ZnF_C2H2"/>
    <property type="match status" value="4"/>
</dbReference>
<evidence type="ECO:0000256" key="2">
    <source>
        <dbReference type="ARBA" id="ARBA00004240"/>
    </source>
</evidence>
<feature type="domain" description="C2H2-type" evidence="10">
    <location>
        <begin position="183"/>
        <end position="210"/>
    </location>
</feature>
<keyword evidence="4" id="KW-0256">Endoplasmic reticulum</keyword>
<keyword evidence="7" id="KW-0479">Metal-binding</keyword>
<sequence>MECAHCKQHFPKESFNAHCREHTDIQARLQRPAGRIYDARYDSKNPIRDSSAPRPQERQTETESGPALHTTSLPTRLNEQGPWGPRTHLDKLDKRIHNIIETFPPYDGDGVETSWPVTAEIKCKDCEFKFRTQKECDEHYMTRYCRGADVIFYYAVIDESQPRGYRVEKVIEPTDGIKFPSMFQCRKCDSIFPTELEMEKHQKTHTVSPSRCLHCKKMFSTEYELDDHYEWHDDMEYRHKIDSLQIDNKRGQSRDTNEPKTITEEITKLAHGIDKIPFPYAIGNYESLKPRKNGKLVGMSFISAEDIGRLVAPNGYIKEMDSHYLSIPAGLDNDTLDECLRVSQMAPGPIGRSGTMQKTPDSGKVPIRPFMVAGHGRPGLVQINDVAGRKRWVTGEALGHILRDITSDVSPTEEEFEAANIQESQGDLRHAMDAWVKILDTVTKRNTGSDEERKFLITTKIARLSHESGFLKGAVAYHLKALDASIMLYGKDSVNNFQLINLLAVVFEEQGMLDEAAYLYRRSLLGRIKATFCQKLGNTEAAQSLLEQAYVGYENLEEKDERMTLSVLNNLATMYDKIGLGQEAVPLLELAIPQMRDAFGTQSKMTCYSICNLLRFTKDNRVADEVRSVIHDIEKNITDHGSTTLRCFADLLVRHRRLGEAEAMYRKVYDWRLVYSGGPDTDAVECLQRLARCLELQEKLDEASEVFRQIVRFAGTIPEVRDVRIMATQEIARLRAKKDKFLKEGEKYLAFDKNTPLPAEPQPRFYDASSPSCKPLRLYLKMREALKKMLSVLKPQGRKERTEQIYVDQAFTDQGPVHAQAQAASSGSRSHGHQVRGKTLEARKESGLEISGSVAHGMFVLHPPPGLSDTINCQVADIVAVHGLNGKARDTWKHQESGMLWLEDFLPEVIPQARIMTFGYNSSLLLSHAKGRIEDFARQLLDKLWEMRNSPEALILANENKRLYGDILSSTIGITFMGTPHNGSELANWVSFFTNVIKIIPGVNVLRRELIKDLESQSPILNEISKSFLPRCDDLAIMSFIETESEPPLTVLIVPRESATLGLPNERIFPVNAHHRNICRYPSAQDQTYTLVAASIKSILSGDGRTSLSSTRASNSASVVAGPISQLSKAPALEHPINEDDGDIETNVTLNSVPYEPDMSTIRINGLKPRISATEMGWGESTLEVQLPSDAKIEDLQALLKEQAPDFAIPKTFKFRGRSTPISDKWFDCFTSPVKVTKGNPCYKESLGYRINANQSIASFLSRVFPDPLHAKIRRYPKWMQEKTGLSHSVTVGRSDLSSLQISFMRTVRVKEGQTSYDQLPPQGFGTFPLLNTQPYCDQLPSQAASQGGLFLPMYQSEAMYIAFDGQASEKFAVRPFIGGVNGISGKRLSSIENSKSAAVQKQDYIVAPEQDRLDGVSVSPGVVNQFVAMKMNLELKEASRRHTKADQGPASGEMSERTNRGGTVEWQMTGKDELGGIQLQIIPQFRLGRMFAGSIRDACSREYNGILKSYQPIPDDAVVYDVLKTPEHLGLSEGDFIHVREFEPVPDFKGSGIRYRMANRRVDRRKTVGDLAAESQSASEILELEAIHHPFQWHVTVRGANTNKEPILFKVDPDDDFSNVQKAARHLFEMSDGNLYAPGLVINNPDILFPINSLNDYLFATKPAMSYGEFLQSKGFDQPGLGNSTAPTTEKIELVLAPRNDKWKNVYHLNFLNGAGTHFGNIDRPLLLEIPHEGKITDICRLVEETTSSSTEGFTFVSPDTIDIANESIIFGDTQARLDAPTTCQLESYVSPVPVLATSDVVCLYVVTITQRSGWFRVSLTDTVETVISRIKEMMDIALDEQRCIVYRSELLEDRRTLMDYGIKWSAVLHLIPLLIGNGIPVIKVKLAGTIIFIGDARNVKKLKMILFKKIGILPHRQDLGLPDDFDLQGKYLTLELRILREHKLLGLGAGGSIQQEIRADTSDPSMWDVGSSKILYVHIVNSHDFEKITGIPPPDTPVTWRMYEDLRLPYDRLWKQQQGPSRPSPLKLDGKGISSDGMFDQLVRLEEENDEDEEYEEYDEDEEDDEDDEDKEMQRNIPWQGQRFEGPVDMRKVPEYPLVLLETDQTVPWFEAVGKT</sequence>
<feature type="compositionally biased region" description="Acidic residues" evidence="8">
    <location>
        <begin position="2049"/>
        <end position="2073"/>
    </location>
</feature>
<dbReference type="Pfam" id="PF00240">
    <property type="entry name" value="ubiquitin"/>
    <property type="match status" value="1"/>
</dbReference>
<feature type="compositionally biased region" description="Polar residues" evidence="8">
    <location>
        <begin position="69"/>
        <end position="78"/>
    </location>
</feature>
<comment type="caution">
    <text evidence="11">The sequence shown here is derived from an EMBL/GenBank/DDBJ whole genome shotgun (WGS) entry which is preliminary data.</text>
</comment>
<evidence type="ECO:0000259" key="10">
    <source>
        <dbReference type="PROSITE" id="PS50157"/>
    </source>
</evidence>
<dbReference type="InterPro" id="IPR029071">
    <property type="entry name" value="Ubiquitin-like_domsf"/>
</dbReference>
<name>A0A439CSH7_9PEZI</name>
<dbReference type="SUPFAM" id="SSF54236">
    <property type="entry name" value="Ubiquitin-like"/>
    <property type="match status" value="1"/>
</dbReference>
<feature type="region of interest" description="Disordered" evidence="8">
    <location>
        <begin position="1441"/>
        <end position="1460"/>
    </location>
</feature>
<dbReference type="GO" id="GO:0008270">
    <property type="term" value="F:zinc ion binding"/>
    <property type="evidence" value="ECO:0007669"/>
    <property type="project" value="UniProtKB-KW"/>
</dbReference>
<keyword evidence="7" id="KW-0863">Zinc-finger</keyword>
<dbReference type="Gene3D" id="3.30.160.60">
    <property type="entry name" value="Classic Zinc Finger"/>
    <property type="match status" value="1"/>
</dbReference>
<organism evidence="11 12">
    <name type="scientific">Xylaria grammica</name>
    <dbReference type="NCBI Taxonomy" id="363999"/>
    <lineage>
        <taxon>Eukaryota</taxon>
        <taxon>Fungi</taxon>
        <taxon>Dikarya</taxon>
        <taxon>Ascomycota</taxon>
        <taxon>Pezizomycotina</taxon>
        <taxon>Sordariomycetes</taxon>
        <taxon>Xylariomycetidae</taxon>
        <taxon>Xylariales</taxon>
        <taxon>Xylariaceae</taxon>
        <taxon>Xylaria</taxon>
    </lineage>
</organism>
<dbReference type="InterPro" id="IPR011990">
    <property type="entry name" value="TPR-like_helical_dom_sf"/>
</dbReference>
<comment type="subcellular location">
    <subcellularLocation>
        <location evidence="2">Endoplasmic reticulum</location>
    </subcellularLocation>
    <subcellularLocation>
        <location evidence="3">Membrane</location>
    </subcellularLocation>
    <subcellularLocation>
        <location evidence="1">Mitochondrion</location>
    </subcellularLocation>
</comment>
<evidence type="ECO:0000256" key="8">
    <source>
        <dbReference type="SAM" id="MobiDB-lite"/>
    </source>
</evidence>
<feature type="compositionally biased region" description="Basic and acidic residues" evidence="8">
    <location>
        <begin position="37"/>
        <end position="47"/>
    </location>
</feature>
<dbReference type="Gene3D" id="3.10.20.90">
    <property type="entry name" value="Phosphatidylinositol 3-kinase Catalytic Subunit, Chain A, domain 1"/>
    <property type="match status" value="1"/>
</dbReference>
<evidence type="ECO:0000256" key="6">
    <source>
        <dbReference type="ARBA" id="ARBA00023136"/>
    </source>
</evidence>